<sequence>MSVRVEVAQLAVAAPDRQSLYEVLRVKRNASQVEIKMAYRTLAKLHHPETRTAAYDLNLTVDSRGRWIPASVSGYRNPGMERFYQARRWETDQCG</sequence>
<dbReference type="PROSITE" id="PS50076">
    <property type="entry name" value="DNAJ_2"/>
    <property type="match status" value="1"/>
</dbReference>
<dbReference type="AlphaFoldDB" id="A0ABD1FJY4"/>
<comment type="caution">
    <text evidence="2">The sequence shown here is derived from an EMBL/GenBank/DDBJ whole genome shotgun (WGS) entry which is preliminary data.</text>
</comment>
<proteinExistence type="predicted"/>
<protein>
    <recommendedName>
        <fullName evidence="1">J domain-containing protein</fullName>
    </recommendedName>
</protein>
<name>A0ABD1FJY4_SALDI</name>
<keyword evidence="3" id="KW-1185">Reference proteome</keyword>
<evidence type="ECO:0000313" key="3">
    <source>
        <dbReference type="Proteomes" id="UP001567538"/>
    </source>
</evidence>
<evidence type="ECO:0000259" key="1">
    <source>
        <dbReference type="PROSITE" id="PS50076"/>
    </source>
</evidence>
<dbReference type="InterPro" id="IPR036869">
    <property type="entry name" value="J_dom_sf"/>
</dbReference>
<evidence type="ECO:0000313" key="2">
    <source>
        <dbReference type="EMBL" id="KAL1531056.1"/>
    </source>
</evidence>
<gene>
    <name evidence="2" type="ORF">AAHA92_33777</name>
</gene>
<feature type="domain" description="J" evidence="1">
    <location>
        <begin position="19"/>
        <end position="95"/>
    </location>
</feature>
<dbReference type="CDD" id="cd06257">
    <property type="entry name" value="DnaJ"/>
    <property type="match status" value="1"/>
</dbReference>
<organism evidence="2 3">
    <name type="scientific">Salvia divinorum</name>
    <name type="common">Maria pastora</name>
    <name type="synonym">Diviner's sage</name>
    <dbReference type="NCBI Taxonomy" id="28513"/>
    <lineage>
        <taxon>Eukaryota</taxon>
        <taxon>Viridiplantae</taxon>
        <taxon>Streptophyta</taxon>
        <taxon>Embryophyta</taxon>
        <taxon>Tracheophyta</taxon>
        <taxon>Spermatophyta</taxon>
        <taxon>Magnoliopsida</taxon>
        <taxon>eudicotyledons</taxon>
        <taxon>Gunneridae</taxon>
        <taxon>Pentapetalae</taxon>
        <taxon>asterids</taxon>
        <taxon>lamiids</taxon>
        <taxon>Lamiales</taxon>
        <taxon>Lamiaceae</taxon>
        <taxon>Nepetoideae</taxon>
        <taxon>Mentheae</taxon>
        <taxon>Salviinae</taxon>
        <taxon>Salvia</taxon>
        <taxon>Salvia subgen. Calosphace</taxon>
    </lineage>
</organism>
<accession>A0ABD1FJY4</accession>
<dbReference type="InterPro" id="IPR001623">
    <property type="entry name" value="DnaJ_domain"/>
</dbReference>
<dbReference type="Pfam" id="PF00226">
    <property type="entry name" value="DnaJ"/>
    <property type="match status" value="1"/>
</dbReference>
<dbReference type="Proteomes" id="UP001567538">
    <property type="component" value="Unassembled WGS sequence"/>
</dbReference>
<dbReference type="EMBL" id="JBEAFC010000015">
    <property type="protein sequence ID" value="KAL1531056.1"/>
    <property type="molecule type" value="Genomic_DNA"/>
</dbReference>
<dbReference type="SUPFAM" id="SSF46565">
    <property type="entry name" value="Chaperone J-domain"/>
    <property type="match status" value="1"/>
</dbReference>
<dbReference type="Gene3D" id="1.10.287.110">
    <property type="entry name" value="DnaJ domain"/>
    <property type="match status" value="1"/>
</dbReference>
<dbReference type="PANTHER" id="PTHR45432">
    <property type="entry name" value="CHAPERONE PROTEIN DNAJ 11, CHLOROPLASTIC-LIKE"/>
    <property type="match status" value="1"/>
</dbReference>
<dbReference type="PANTHER" id="PTHR45432:SF2">
    <property type="entry name" value="CHAPERONE PROTEIN DNAJ 11, CHLOROPLASTIC"/>
    <property type="match status" value="1"/>
</dbReference>
<dbReference type="PRINTS" id="PR00625">
    <property type="entry name" value="JDOMAIN"/>
</dbReference>
<reference evidence="2 3" key="1">
    <citation type="submission" date="2024-06" db="EMBL/GenBank/DDBJ databases">
        <title>A chromosome level genome sequence of Diviner's sage (Salvia divinorum).</title>
        <authorList>
            <person name="Ford S.A."/>
            <person name="Ro D.-K."/>
            <person name="Ness R.W."/>
            <person name="Phillips M.A."/>
        </authorList>
    </citation>
    <scope>NUCLEOTIDE SEQUENCE [LARGE SCALE GENOMIC DNA]</scope>
    <source>
        <strain evidence="2">SAF-2024a</strain>
        <tissue evidence="2">Leaf</tissue>
    </source>
</reference>